<dbReference type="EMBL" id="JACHMG010000001">
    <property type="protein sequence ID" value="MBB4683164.1"/>
    <property type="molecule type" value="Genomic_DNA"/>
</dbReference>
<evidence type="ECO:0000313" key="2">
    <source>
        <dbReference type="Proteomes" id="UP000581769"/>
    </source>
</evidence>
<reference evidence="1 2" key="1">
    <citation type="submission" date="2020-08" db="EMBL/GenBank/DDBJ databases">
        <title>Sequencing the genomes of 1000 actinobacteria strains.</title>
        <authorList>
            <person name="Klenk H.-P."/>
        </authorList>
    </citation>
    <scope>NUCLEOTIDE SEQUENCE [LARGE SCALE GENOMIC DNA]</scope>
    <source>
        <strain evidence="1 2">DSM 45859</strain>
    </source>
</reference>
<dbReference type="AlphaFoldDB" id="A0A840IQ54"/>
<proteinExistence type="predicted"/>
<keyword evidence="2" id="KW-1185">Reference proteome</keyword>
<dbReference type="RefSeq" id="WP_184777505.1">
    <property type="nucleotide sequence ID" value="NZ_JACHMG010000001.1"/>
</dbReference>
<name>A0A840IQ54_9PSEU</name>
<protein>
    <submittedName>
        <fullName evidence="1">Uncharacterized protein</fullName>
    </submittedName>
</protein>
<accession>A0A840IQ54</accession>
<sequence>MNDVIWIHKSRARHAWYGLDERQRAEFAETWHAADRRGAGAGAELIGRYSVRGQSDFSTVEVWSFASVEDVFAFWENRVSAGYTRWFAFENLFGTR</sequence>
<organism evidence="1 2">
    <name type="scientific">Amycolatopsis jiangsuensis</name>
    <dbReference type="NCBI Taxonomy" id="1181879"/>
    <lineage>
        <taxon>Bacteria</taxon>
        <taxon>Bacillati</taxon>
        <taxon>Actinomycetota</taxon>
        <taxon>Actinomycetes</taxon>
        <taxon>Pseudonocardiales</taxon>
        <taxon>Pseudonocardiaceae</taxon>
        <taxon>Amycolatopsis</taxon>
    </lineage>
</organism>
<evidence type="ECO:0000313" key="1">
    <source>
        <dbReference type="EMBL" id="MBB4683164.1"/>
    </source>
</evidence>
<dbReference type="Proteomes" id="UP000581769">
    <property type="component" value="Unassembled WGS sequence"/>
</dbReference>
<comment type="caution">
    <text evidence="1">The sequence shown here is derived from an EMBL/GenBank/DDBJ whole genome shotgun (WGS) entry which is preliminary data.</text>
</comment>
<gene>
    <name evidence="1" type="ORF">BJY18_000649</name>
</gene>